<keyword evidence="1" id="KW-0812">Transmembrane</keyword>
<proteinExistence type="predicted"/>
<feature type="transmembrane region" description="Helical" evidence="1">
    <location>
        <begin position="161"/>
        <end position="189"/>
    </location>
</feature>
<evidence type="ECO:0000313" key="3">
    <source>
        <dbReference type="Proteomes" id="UP000613255"/>
    </source>
</evidence>
<feature type="transmembrane region" description="Helical" evidence="1">
    <location>
        <begin position="31"/>
        <end position="56"/>
    </location>
</feature>
<dbReference type="RefSeq" id="WP_198686016.1">
    <property type="nucleotide sequence ID" value="NZ_JAEIJD010000006.1"/>
</dbReference>
<feature type="transmembrane region" description="Helical" evidence="1">
    <location>
        <begin position="210"/>
        <end position="233"/>
    </location>
</feature>
<dbReference type="EMBL" id="JAEIJD010000006">
    <property type="protein sequence ID" value="MBI6629987.1"/>
    <property type="molecule type" value="Genomic_DNA"/>
</dbReference>
<feature type="transmembrane region" description="Helical" evidence="1">
    <location>
        <begin position="62"/>
        <end position="84"/>
    </location>
</feature>
<sequence length="267" mass="29294">MDLVRPHGVPELRAIDAAVLRRALLLGWQDFLIAPFYGLTLAGIYVLAGWVMIWVTMATGEVYWLVLAGIGFPLIGPFAAAGLYEVSRRIATQESLNRRAVFAIVRLQGRGQLPSICAIMVVVFLWWLFIGHMIFALFMGLSTMTNISTSYEVFLTPNGLTMLAVGTAVGALFALLLYMITVLALPLILDREVDFVTAMITSFQYVQAHPVPMLGWAAFIAVATFVAILPWFIGLFLVLPLLGHASWHVYDEIAHSGTAEPVAARLA</sequence>
<accession>A0A934HQR1</accession>
<protein>
    <submittedName>
        <fullName evidence="2">DUF2189 domain-containing protein</fullName>
    </submittedName>
</protein>
<reference evidence="2" key="1">
    <citation type="submission" date="2020-12" db="EMBL/GenBank/DDBJ databases">
        <title>Pontibaca salina gen. nov., sp. nov., isolated from marine sediment.</title>
        <authorList>
            <person name="Bo J."/>
            <person name="Wang S."/>
            <person name="Song X."/>
            <person name="Du Z."/>
        </authorList>
    </citation>
    <scope>NUCLEOTIDE SEQUENCE</scope>
    <source>
        <strain evidence="2">S1109L</strain>
    </source>
</reference>
<organism evidence="2 3">
    <name type="scientific">Pontibaca salina</name>
    <dbReference type="NCBI Taxonomy" id="2795731"/>
    <lineage>
        <taxon>Bacteria</taxon>
        <taxon>Pseudomonadati</taxon>
        <taxon>Pseudomonadota</taxon>
        <taxon>Alphaproteobacteria</taxon>
        <taxon>Rhodobacterales</taxon>
        <taxon>Roseobacteraceae</taxon>
        <taxon>Pontibaca</taxon>
    </lineage>
</organism>
<evidence type="ECO:0000313" key="2">
    <source>
        <dbReference type="EMBL" id="MBI6629987.1"/>
    </source>
</evidence>
<dbReference type="InterPro" id="IPR018692">
    <property type="entry name" value="DUF2189"/>
</dbReference>
<feature type="transmembrane region" description="Helical" evidence="1">
    <location>
        <begin position="116"/>
        <end position="141"/>
    </location>
</feature>
<dbReference type="Proteomes" id="UP000613255">
    <property type="component" value="Unassembled WGS sequence"/>
</dbReference>
<keyword evidence="3" id="KW-1185">Reference proteome</keyword>
<keyword evidence="1" id="KW-0472">Membrane</keyword>
<gene>
    <name evidence="2" type="ORF">JAO82_08830</name>
</gene>
<name>A0A934HQR1_9RHOB</name>
<keyword evidence="1" id="KW-1133">Transmembrane helix</keyword>
<comment type="caution">
    <text evidence="2">The sequence shown here is derived from an EMBL/GenBank/DDBJ whole genome shotgun (WGS) entry which is preliminary data.</text>
</comment>
<dbReference type="AlphaFoldDB" id="A0A934HQR1"/>
<evidence type="ECO:0000256" key="1">
    <source>
        <dbReference type="SAM" id="Phobius"/>
    </source>
</evidence>
<dbReference type="Pfam" id="PF09955">
    <property type="entry name" value="DUF2189"/>
    <property type="match status" value="1"/>
</dbReference>